<keyword evidence="3" id="KW-1185">Reference proteome</keyword>
<protein>
    <submittedName>
        <fullName evidence="2">IS256 family transposase</fullName>
    </submittedName>
</protein>
<feature type="non-terminal residue" evidence="2">
    <location>
        <position position="50"/>
    </location>
</feature>
<accession>A0ABV2VT46</accession>
<gene>
    <name evidence="2" type="ORF">ABZ071_27185</name>
</gene>
<evidence type="ECO:0000313" key="2">
    <source>
        <dbReference type="EMBL" id="MEU0155522.1"/>
    </source>
</evidence>
<dbReference type="EMBL" id="JBEXRX010000112">
    <property type="protein sequence ID" value="MEU0155522.1"/>
    <property type="molecule type" value="Genomic_DNA"/>
</dbReference>
<comment type="caution">
    <text evidence="2">The sequence shown here is derived from an EMBL/GenBank/DDBJ whole genome shotgun (WGS) entry which is preliminary data.</text>
</comment>
<evidence type="ECO:0000313" key="3">
    <source>
        <dbReference type="Proteomes" id="UP001550348"/>
    </source>
</evidence>
<reference evidence="2 3" key="1">
    <citation type="submission" date="2024-06" db="EMBL/GenBank/DDBJ databases">
        <title>The Natural Products Discovery Center: Release of the First 8490 Sequenced Strains for Exploring Actinobacteria Biosynthetic Diversity.</title>
        <authorList>
            <person name="Kalkreuter E."/>
            <person name="Kautsar S.A."/>
            <person name="Yang D."/>
            <person name="Bader C.D."/>
            <person name="Teijaro C.N."/>
            <person name="Fluegel L."/>
            <person name="Davis C.M."/>
            <person name="Simpson J.R."/>
            <person name="Lauterbach L."/>
            <person name="Steele A.D."/>
            <person name="Gui C."/>
            <person name="Meng S."/>
            <person name="Li G."/>
            <person name="Viehrig K."/>
            <person name="Ye F."/>
            <person name="Su P."/>
            <person name="Kiefer A.F."/>
            <person name="Nichols A."/>
            <person name="Cepeda A.J."/>
            <person name="Yan W."/>
            <person name="Fan B."/>
            <person name="Jiang Y."/>
            <person name="Adhikari A."/>
            <person name="Zheng C.-J."/>
            <person name="Schuster L."/>
            <person name="Cowan T.M."/>
            <person name="Smanski M.J."/>
            <person name="Chevrette M.G."/>
            <person name="De Carvalho L.P.S."/>
            <person name="Shen B."/>
        </authorList>
    </citation>
    <scope>NUCLEOTIDE SEQUENCE [LARGE SCALE GENOMIC DNA]</scope>
    <source>
        <strain evidence="2 3">NPDC006286</strain>
    </source>
</reference>
<name>A0ABV2VT46_9ACTN</name>
<dbReference type="Proteomes" id="UP001550348">
    <property type="component" value="Unassembled WGS sequence"/>
</dbReference>
<evidence type="ECO:0000256" key="1">
    <source>
        <dbReference type="SAM" id="MobiDB-lite"/>
    </source>
</evidence>
<organism evidence="2 3">
    <name type="scientific">Micromonospora fulviviridis</name>
    <dbReference type="NCBI Taxonomy" id="47860"/>
    <lineage>
        <taxon>Bacteria</taxon>
        <taxon>Bacillati</taxon>
        <taxon>Actinomycetota</taxon>
        <taxon>Actinomycetes</taxon>
        <taxon>Micromonosporales</taxon>
        <taxon>Micromonosporaceae</taxon>
        <taxon>Micromonospora</taxon>
    </lineage>
</organism>
<feature type="region of interest" description="Disordered" evidence="1">
    <location>
        <begin position="1"/>
        <end position="21"/>
    </location>
</feature>
<proteinExistence type="predicted"/>
<sequence>MTDDQLAGPLGSAVAGPGGAARDTVNGMIEAGLLDDLMDRVDAGGLALTG</sequence>